<evidence type="ECO:0000256" key="4">
    <source>
        <dbReference type="ARBA" id="ARBA00022692"/>
    </source>
</evidence>
<comment type="subcellular location">
    <subcellularLocation>
        <location evidence="1 7">Cell membrane</location>
        <topology evidence="1 7">Multi-pass membrane protein</topology>
    </subcellularLocation>
</comment>
<keyword evidence="2 7" id="KW-0813">Transport</keyword>
<evidence type="ECO:0000256" key="3">
    <source>
        <dbReference type="ARBA" id="ARBA00022475"/>
    </source>
</evidence>
<evidence type="ECO:0000256" key="7">
    <source>
        <dbReference type="RuleBase" id="RU363032"/>
    </source>
</evidence>
<accession>A0A9D1MG22</accession>
<dbReference type="GO" id="GO:0055085">
    <property type="term" value="P:transmembrane transport"/>
    <property type="evidence" value="ECO:0007669"/>
    <property type="project" value="InterPro"/>
</dbReference>
<feature type="transmembrane region" description="Helical" evidence="7">
    <location>
        <begin position="134"/>
        <end position="156"/>
    </location>
</feature>
<keyword evidence="5 7" id="KW-1133">Transmembrane helix</keyword>
<evidence type="ECO:0000256" key="6">
    <source>
        <dbReference type="ARBA" id="ARBA00023136"/>
    </source>
</evidence>
<keyword evidence="4 7" id="KW-0812">Transmembrane</keyword>
<dbReference type="EMBL" id="DVMZ01000162">
    <property type="protein sequence ID" value="HIU59627.1"/>
    <property type="molecule type" value="Genomic_DNA"/>
</dbReference>
<keyword evidence="3" id="KW-1003">Cell membrane</keyword>
<evidence type="ECO:0000313" key="10">
    <source>
        <dbReference type="Proteomes" id="UP000824081"/>
    </source>
</evidence>
<feature type="domain" description="ABC transmembrane type-1" evidence="8">
    <location>
        <begin position="97"/>
        <end position="310"/>
    </location>
</feature>
<evidence type="ECO:0000256" key="1">
    <source>
        <dbReference type="ARBA" id="ARBA00004651"/>
    </source>
</evidence>
<dbReference type="PANTHER" id="PTHR43227">
    <property type="entry name" value="BLL4140 PROTEIN"/>
    <property type="match status" value="1"/>
</dbReference>
<reference evidence="9" key="2">
    <citation type="journal article" date="2021" name="PeerJ">
        <title>Extensive microbial diversity within the chicken gut microbiome revealed by metagenomics and culture.</title>
        <authorList>
            <person name="Gilroy R."/>
            <person name="Ravi A."/>
            <person name="Getino M."/>
            <person name="Pursley I."/>
            <person name="Horton D.L."/>
            <person name="Alikhan N.F."/>
            <person name="Baker D."/>
            <person name="Gharbi K."/>
            <person name="Hall N."/>
            <person name="Watson M."/>
            <person name="Adriaenssens E.M."/>
            <person name="Foster-Nyarko E."/>
            <person name="Jarju S."/>
            <person name="Secka A."/>
            <person name="Antonio M."/>
            <person name="Oren A."/>
            <person name="Chaudhuri R.R."/>
            <person name="La Ragione R."/>
            <person name="Hildebrand F."/>
            <person name="Pallen M.J."/>
        </authorList>
    </citation>
    <scope>NUCLEOTIDE SEQUENCE</scope>
    <source>
        <strain evidence="9">11687</strain>
    </source>
</reference>
<gene>
    <name evidence="9" type="ORF">IAC57_05925</name>
</gene>
<sequence>MKHIRIVTGTPLKKTKREKALEYIKRFWPLYAMLLPLLIYFAIFNYYPMTGLQLAFKDYFVRKGIWNSPWATNEEGALDILKHFKKLFATSEFTTTLKNTLRISFLKLLFGFPAPILLVLFLNEMTSMKAMKFVQSVSYIPYFISWVVLGGIFLSIDKSEGFQAIMQAVFGKQVHFFSNDVLYLVFLVASDIYKGMGWGTIIYLAALMNVDPQLYEAADLDGAGRLKKMWYITLPGLLPAISINMILSLSNIMYAGFDQIYNTYNTVVSGYGKTLELYLFELGVTGGDYPLSTAVGLFNSTVGCILVIIANKCTKLMGGEGIW</sequence>
<dbReference type="Pfam" id="PF00528">
    <property type="entry name" value="BPD_transp_1"/>
    <property type="match status" value="1"/>
</dbReference>
<name>A0A9D1MG22_9FIRM</name>
<feature type="transmembrane region" description="Helical" evidence="7">
    <location>
        <begin position="27"/>
        <end position="47"/>
    </location>
</feature>
<dbReference type="CDD" id="cd06261">
    <property type="entry name" value="TM_PBP2"/>
    <property type="match status" value="1"/>
</dbReference>
<comment type="caution">
    <text evidence="9">The sequence shown here is derived from an EMBL/GenBank/DDBJ whole genome shotgun (WGS) entry which is preliminary data.</text>
</comment>
<feature type="transmembrane region" description="Helical" evidence="7">
    <location>
        <begin position="103"/>
        <end position="122"/>
    </location>
</feature>
<reference evidence="9" key="1">
    <citation type="submission" date="2020-10" db="EMBL/GenBank/DDBJ databases">
        <authorList>
            <person name="Gilroy R."/>
        </authorList>
    </citation>
    <scope>NUCLEOTIDE SEQUENCE</scope>
    <source>
        <strain evidence="9">11687</strain>
    </source>
</reference>
<dbReference type="PROSITE" id="PS50928">
    <property type="entry name" value="ABC_TM1"/>
    <property type="match status" value="1"/>
</dbReference>
<dbReference type="InterPro" id="IPR035906">
    <property type="entry name" value="MetI-like_sf"/>
</dbReference>
<dbReference type="SUPFAM" id="SSF161098">
    <property type="entry name" value="MetI-like"/>
    <property type="match status" value="1"/>
</dbReference>
<keyword evidence="6 7" id="KW-0472">Membrane</keyword>
<dbReference type="InterPro" id="IPR050809">
    <property type="entry name" value="UgpAE/MalFG_permease"/>
</dbReference>
<dbReference type="AlphaFoldDB" id="A0A9D1MG22"/>
<feature type="transmembrane region" description="Helical" evidence="7">
    <location>
        <begin position="229"/>
        <end position="254"/>
    </location>
</feature>
<feature type="transmembrane region" description="Helical" evidence="7">
    <location>
        <begin position="181"/>
        <end position="208"/>
    </location>
</feature>
<evidence type="ECO:0000313" key="9">
    <source>
        <dbReference type="EMBL" id="HIU59627.1"/>
    </source>
</evidence>
<dbReference type="Gene3D" id="1.10.3720.10">
    <property type="entry name" value="MetI-like"/>
    <property type="match status" value="1"/>
</dbReference>
<proteinExistence type="inferred from homology"/>
<dbReference type="Proteomes" id="UP000824081">
    <property type="component" value="Unassembled WGS sequence"/>
</dbReference>
<dbReference type="InterPro" id="IPR000515">
    <property type="entry name" value="MetI-like"/>
</dbReference>
<protein>
    <submittedName>
        <fullName evidence="9">Sugar ABC transporter permease</fullName>
    </submittedName>
</protein>
<dbReference type="PANTHER" id="PTHR43227:SF11">
    <property type="entry name" value="BLL4140 PROTEIN"/>
    <property type="match status" value="1"/>
</dbReference>
<evidence type="ECO:0000256" key="5">
    <source>
        <dbReference type="ARBA" id="ARBA00022989"/>
    </source>
</evidence>
<organism evidence="9 10">
    <name type="scientific">Candidatus Scatosoma pullistercoris</name>
    <dbReference type="NCBI Taxonomy" id="2840934"/>
    <lineage>
        <taxon>Bacteria</taxon>
        <taxon>Bacillati</taxon>
        <taxon>Bacillota</taxon>
        <taxon>Clostridia</taxon>
        <taxon>Candidatus Scatosoma</taxon>
    </lineage>
</organism>
<evidence type="ECO:0000256" key="2">
    <source>
        <dbReference type="ARBA" id="ARBA00022448"/>
    </source>
</evidence>
<dbReference type="GO" id="GO:0005886">
    <property type="term" value="C:plasma membrane"/>
    <property type="evidence" value="ECO:0007669"/>
    <property type="project" value="UniProtKB-SubCell"/>
</dbReference>
<evidence type="ECO:0000259" key="8">
    <source>
        <dbReference type="PROSITE" id="PS50928"/>
    </source>
</evidence>
<feature type="transmembrane region" description="Helical" evidence="7">
    <location>
        <begin position="289"/>
        <end position="310"/>
    </location>
</feature>
<comment type="similarity">
    <text evidence="7">Belongs to the binding-protein-dependent transport system permease family.</text>
</comment>